<name>A0A919K9U6_9ACTN</name>
<accession>A0A919K9U6</accession>
<evidence type="ECO:0000313" key="1">
    <source>
        <dbReference type="EMBL" id="GIF02659.1"/>
    </source>
</evidence>
<dbReference type="Proteomes" id="UP000629619">
    <property type="component" value="Unassembled WGS sequence"/>
</dbReference>
<proteinExistence type="predicted"/>
<evidence type="ECO:0000313" key="2">
    <source>
        <dbReference type="Proteomes" id="UP000629619"/>
    </source>
</evidence>
<dbReference type="EMBL" id="BOMW01000004">
    <property type="protein sequence ID" value="GIF02659.1"/>
    <property type="molecule type" value="Genomic_DNA"/>
</dbReference>
<organism evidence="1 2">
    <name type="scientific">Actinoplanes siamensis</name>
    <dbReference type="NCBI Taxonomy" id="1223317"/>
    <lineage>
        <taxon>Bacteria</taxon>
        <taxon>Bacillati</taxon>
        <taxon>Actinomycetota</taxon>
        <taxon>Actinomycetes</taxon>
        <taxon>Micromonosporales</taxon>
        <taxon>Micromonosporaceae</taxon>
        <taxon>Actinoplanes</taxon>
    </lineage>
</organism>
<protein>
    <submittedName>
        <fullName evidence="1">Uncharacterized protein</fullName>
    </submittedName>
</protein>
<gene>
    <name evidence="1" type="ORF">Asi03nite_01970</name>
</gene>
<keyword evidence="2" id="KW-1185">Reference proteome</keyword>
<comment type="caution">
    <text evidence="1">The sequence shown here is derived from an EMBL/GenBank/DDBJ whole genome shotgun (WGS) entry which is preliminary data.</text>
</comment>
<dbReference type="AlphaFoldDB" id="A0A919K9U6"/>
<sequence length="83" mass="9318">MPLLEHRQAPCHDFGCGAGDGLTVEACDQFPLPVAVDPHRFVSQRDEPIKGLRWHRSPGDVPQQDDPIHADLIDLVQDSLERR</sequence>
<reference evidence="1" key="1">
    <citation type="submission" date="2021-01" db="EMBL/GenBank/DDBJ databases">
        <title>Whole genome shotgun sequence of Actinoplanes siamensis NBRC 109076.</title>
        <authorList>
            <person name="Komaki H."/>
            <person name="Tamura T."/>
        </authorList>
    </citation>
    <scope>NUCLEOTIDE SEQUENCE</scope>
    <source>
        <strain evidence="1">NBRC 109076</strain>
    </source>
</reference>